<accession>A0A9K3GJ22</accession>
<proteinExistence type="predicted"/>
<organism evidence="1 2">
    <name type="scientific">Kipferlia bialata</name>
    <dbReference type="NCBI Taxonomy" id="797122"/>
    <lineage>
        <taxon>Eukaryota</taxon>
        <taxon>Metamonada</taxon>
        <taxon>Carpediemonas-like organisms</taxon>
        <taxon>Kipferlia</taxon>
    </lineage>
</organism>
<reference evidence="1 2" key="1">
    <citation type="journal article" date="2018" name="PLoS ONE">
        <title>The draft genome of Kipferlia bialata reveals reductive genome evolution in fornicate parasites.</title>
        <authorList>
            <person name="Tanifuji G."/>
            <person name="Takabayashi S."/>
            <person name="Kume K."/>
            <person name="Takagi M."/>
            <person name="Nakayama T."/>
            <person name="Kamikawa R."/>
            <person name="Inagaki Y."/>
            <person name="Hashimoto T."/>
        </authorList>
    </citation>
    <scope>NUCLEOTIDE SEQUENCE [LARGE SCALE GENOMIC DNA]</scope>
    <source>
        <strain evidence="1">NY0173</strain>
    </source>
</reference>
<protein>
    <submittedName>
        <fullName evidence="1">Uncharacterized protein</fullName>
    </submittedName>
</protein>
<name>A0A9K3GJ22_9EUKA</name>
<gene>
    <name evidence="1" type="ORF">KIPB_006177</name>
</gene>
<sequence length="2667" mass="265049">LSVGPETFIASDLHLTGDGTNLTFQSPSSDVVIEIEDATNDGQLKHLHLRGMGGVGLNGNVYIEPGTSGTAPGEVVLGTLTSDTRLMNNLYVEGDSLTVAGTDGALGTANSSFTLSMESVTSETGLALSILGQNTDTTTGGDINIVAGSGTAAALGGSVVIDGGASSATVGAVYIGASSRVVELGNTLVETHMMGDATVTATLSVPTIQSVGTDLTITTSPAATIVLGHTASSVSAQVLGAAMHLGDEGVAFTLAGTPNTGGAGQTLTLEGQSGTTTGGDLVVTSGSGGSGAGGDLYLRAATGSIPGHVYVGDSATSSVRIASTGVTTHVDADLSVDSLITGVSSRLSLQSPAQEVYVGTDSADVVLSHASKATRVQSTLLVDLDTTLSTDLYVEGSVLEVGTASAAFSLQARAGGTDPLHVRGSGTAGGDVVINDSVTTSLLRVKSQTVLEDDLSLTPTGTDYAIAMSASGVSAGYNLVVSGGVGTSQGGHVEVVAGAGATLGGSLLLNAGDGGTDGSVVIGGSTTAETVIETDMTVNGSAVSLTGSTLTLGDDASAYTIQRPAAAAAALSTTIVGQDDTVGTGGDLYLKPGCNGATCAMVYIGRQTSTTTFRGDTYTEGANRLFSAPSAAADRTIGFEATTLAGSDLYLSGHESTVLAGGDVYVVAGKGSTSGGDLYLRAGNGATSDVLIGDIDTDTVVITPPTTIAGDLTVTGSMTETVKVYSGVDLTLVAETGSVVSVGVDTEATPVHLRGQAVTLGEDGLGYTITRSDTTTAADLSLVGQTSTSQDTDGGDVMITGGVAGTKNTGNPIGGSVRINGGSGFVLGSVYIGDEANSTVLIGHTGGSTSVTEVHGELSTDTLMDRTGTLSIDGSVGVVIGSASSETYVHSLKVDSSFEMVHDTMALPESLDFTFQPIVTTSSGNTMYITGQQSTVLAGGHVSITGGAAQTTGGNVLIDGGSGVGTDGQVIIGQASLAVTINAPTQIDSVSVSGTSTLDTVLSDNYQDDSGTLILEQTGAYTYLSDPAYTTVIDSDNIWVGTAGFSSTIDIQPRVSSGTTVSTRLIGMETTGAQDGGDVHIHGGISASGAGGMLCLSGGSGGGSDGVIRIGQFDTSEVQIAASGIDTSVLGDLVVEGLVQSTNLQLKGITDVAIVAPLTTVSSTLQVDTNMQITSSAVQSLGAADLVIGFASTASGAGHNLSVSAEASGTGAGGTLTLSGGVGTGSVEGPVVISSDTVTIGTGGTGTVTVNDPLTVTGDITSNASVSAVQIETTEVVSTTNQYSLISMAGTALHLSDEAELAPLTIHSDAITYGSIASAAVVARPDHSSVATDTTIAGQAGTSGGDLLLVAGEGTSTTGGDVKLRAGVGTGTNGIVYVGDTNTSSISLGQSGQCGVVVEDYLDTSDIQHTGNISLTATTTFAISSASTTTDSPLYVHDAAISMGKSAMAYMLTDKDLGFLLQIASTTSGSGQTLVIQGQDTTSTGGNVIITAGDGDSAGTGGNVFISGGNGGSGGTYGYTSIGDSNSAVKLSDTTADTLVVNAGGTLTAPQVMVDALVTYASAPIATADSTYGVAYGDASSAQWVRGTGAWYGEDMADFTFSRVTTTSGAAGHTHIYGQTSTTSTGGHIYIAPGGSSAVAGGSLYLEGGNGVTDGRVVVGAGGHTDALQVTVPTVFDSYVTADTLYSSANSLTISNHGDTTTVASGLVVTEYIQLATQGADFEISPEDEAGTTKPFTISGQAHTGSGTGGTLNLMGGASNSGTPGSVVIETGGAAGGSITIGNGASVSIDLASDTSLIGGSVLTADVIQSGGGAQTVGGDSSLLTLGDASTAVGTAGVLLAPHLTAFGTASDGAWLRPHRGTTVPYNMVVSGMPCTGADGGDLVLRGGDGSTGTHGAVLIGDTTTDSVTVTPNTLMQGTLTVDTLTASGTDMYLSASADIELTAPSVTMVTSDAMYFSKMSGIVSSGGGCSIESDSASNLLIETPELTVSSPSILFDTASVSLDLSAGDVTGVDTLTVASTIQNKSGSTLTVTGSVGNPLLLAEVSSVSGSSALSISGSTVGVTGALTVVDTLIASSDIQTHQDIVAQADLHLYASGTDVISVSDVDTLTGTDQSDMTISAGTGRTLSLSQTVLVDSSASGDLTLDAGANDIVLSSTTLVSTIKDTSSSVSIQMGSSDVTVSDPLHVQDLISARGLVHHAYSGTLPTAISGLYLYGGAQDIQLESTSQVIVKTPSTKIGDGGTATLQMDGTASVTTASALTVSASTLTLTASTLSSNAAMTVTGAVVVDDDLTVTGDMSLSGTLDTDSIYASGTLVIESGTTGVDIVCPGSVSFNTLESFAGTDLVLKGTSGTVEIDATTRVSLVTPEVKGSTSLTITAGTALSLLNTSTITGPTSTDLTISAGSSAYVDITELRTVSFGTGTLTLTSGARDVATFSEDVTVGDRLRVDNLYDASGTVRHVRLAGSALEIDVDMYVDDIYAHNQADIWFRSLTTFKADVAVDTALTLPVSSTYTCSHEGDVYYNSSTDRLAYCATAGMTETDVEPHQTSVSFTPSLQCNGSTVTPSSAVGRIVYQGDNLGSVLLQVTGIPACSSDLTVDFTFLNGWVIPSQQAQVVGSGSTYDASVQMLSGTDLAVWYRSGGAATLTTTTPFTAPQALYAAFQVWKL</sequence>
<evidence type="ECO:0000313" key="2">
    <source>
        <dbReference type="Proteomes" id="UP000265618"/>
    </source>
</evidence>
<evidence type="ECO:0000313" key="1">
    <source>
        <dbReference type="EMBL" id="GIQ84642.1"/>
    </source>
</evidence>
<dbReference type="Proteomes" id="UP000265618">
    <property type="component" value="Unassembled WGS sequence"/>
</dbReference>
<comment type="caution">
    <text evidence="1">The sequence shown here is derived from an EMBL/GenBank/DDBJ whole genome shotgun (WGS) entry which is preliminary data.</text>
</comment>
<dbReference type="EMBL" id="BDIP01001556">
    <property type="protein sequence ID" value="GIQ84642.1"/>
    <property type="molecule type" value="Genomic_DNA"/>
</dbReference>
<keyword evidence="2" id="KW-1185">Reference proteome</keyword>
<feature type="non-terminal residue" evidence="1">
    <location>
        <position position="1"/>
    </location>
</feature>